<evidence type="ECO:0000313" key="2">
    <source>
        <dbReference type="Proteomes" id="UP000502917"/>
    </source>
</evidence>
<organism evidence="1 2">
    <name type="scientific">Cyanophage P-SS1</name>
    <dbReference type="NCBI Taxonomy" id="889957"/>
    <lineage>
        <taxon>Viruses</taxon>
        <taxon>Duplodnaviria</taxon>
        <taxon>Heunggongvirae</taxon>
        <taxon>Uroviricota</taxon>
        <taxon>Caudoviricetes</taxon>
        <taxon>Pantevenvirales</taxon>
        <taxon>Kyanoviridae</taxon>
        <taxon>Ronodorvirus</taxon>
        <taxon>Ronodorvirus ssm4</taxon>
    </lineage>
</organism>
<proteinExistence type="predicted"/>
<accession>M1PWX4</accession>
<dbReference type="EMBL" id="JF974306">
    <property type="protein sequence ID" value="AGF91342.1"/>
    <property type="molecule type" value="Genomic_DNA"/>
</dbReference>
<reference evidence="1 2" key="1">
    <citation type="submission" date="2010-12" db="EMBL/GenBank/DDBJ databases">
        <title>The Genome Sequence of Cyanophage P-SS1.</title>
        <authorList>
            <consortium name="The Broad Institute Genome Sequencing Platform"/>
            <person name="Henn M.R."/>
            <person name="Sullivan M.S."/>
            <person name="Osburne M.S."/>
            <person name="Levin J."/>
            <person name="Malboeuf C."/>
            <person name="Casali M."/>
            <person name="Russ C."/>
            <person name="Lennon N."/>
            <person name="Chapman S.B."/>
            <person name="Erlich R."/>
            <person name="Young S.K."/>
            <person name="Yandava C."/>
            <person name="Zeng Q."/>
            <person name="Alvarado L."/>
            <person name="Anderson S."/>
            <person name="Berlin A."/>
            <person name="Chen Z."/>
            <person name="Freedman E."/>
            <person name="Gellesch M."/>
            <person name="Goldberg J."/>
            <person name="Green L."/>
            <person name="Griggs A."/>
            <person name="Gujja S."/>
            <person name="Heilman E.R."/>
            <person name="Heiman D."/>
            <person name="Hollinger A."/>
            <person name="Howarth C."/>
            <person name="Larson L."/>
            <person name="Mehta T."/>
            <person name="Pearson M."/>
            <person name="Roberts A."/>
            <person name="Ryan E."/>
            <person name="Saif S."/>
            <person name="Shea T."/>
            <person name="Shenoy N."/>
            <person name="Sisk P."/>
            <person name="Stolte C."/>
            <person name="Sykes S."/>
            <person name="White J."/>
            <person name="Yu Q."/>
            <person name="Coleman M.L."/>
            <person name="Huang K.H."/>
            <person name="Weigele P.R."/>
            <person name="DeFrancesco A.S."/>
            <person name="Kern S.E."/>
            <person name="Thompson L.R."/>
            <person name="Fu R."/>
            <person name="Hombeck B."/>
            <person name="Chisholm S.W."/>
            <person name="Haas B."/>
            <person name="Nusbaum C."/>
            <person name="Birren B."/>
        </authorList>
    </citation>
    <scope>NUCLEOTIDE SEQUENCE [LARGE SCALE GENOMIC DNA]</scope>
    <source>
        <strain evidence="1 2">P-SS1</strain>
    </source>
</reference>
<sequence>MRKFFSSKGQIRLLKHALKKSEQDPSLYDSEELHKLKLALRKLRVEVEEERQFQNGGFGYEEKKLP</sequence>
<dbReference type="Proteomes" id="UP000502917">
    <property type="component" value="Segment"/>
</dbReference>
<name>M1PWX4_9CAUD</name>
<protein>
    <submittedName>
        <fullName evidence="1">Uncharacterized protein</fullName>
    </submittedName>
</protein>
<evidence type="ECO:0000313" key="1">
    <source>
        <dbReference type="EMBL" id="AGF91342.1"/>
    </source>
</evidence>
<gene>
    <name evidence="1" type="ORF">CPYG_00047</name>
</gene>